<gene>
    <name evidence="2" type="ordered locus">BPUM_1110</name>
</gene>
<feature type="region of interest" description="Disordered" evidence="1">
    <location>
        <begin position="1"/>
        <end position="31"/>
    </location>
</feature>
<evidence type="ECO:0000313" key="2">
    <source>
        <dbReference type="EMBL" id="ABV61794.1"/>
    </source>
</evidence>
<reference evidence="2 3" key="2">
    <citation type="journal article" date="2013" name="Extremophiles">
        <title>An ICEBs1-like element may be associated with the extreme radiation and desiccation resistance of Bacillus pumilus SAFR-032 spores.</title>
        <authorList>
            <person name="Tirumalai M.R."/>
            <person name="Fox G.E."/>
        </authorList>
    </citation>
    <scope>NUCLEOTIDE SEQUENCE [LARGE SCALE GENOMIC DNA]</scope>
    <source>
        <strain evidence="2 3">SAFR-032</strain>
    </source>
</reference>
<dbReference type="Proteomes" id="UP000001355">
    <property type="component" value="Chromosome"/>
</dbReference>
<dbReference type="HOGENOM" id="CLU_3022451_0_0_9"/>
<keyword evidence="3" id="KW-1185">Reference proteome</keyword>
<accession>A8FC27</accession>
<reference evidence="2 3" key="1">
    <citation type="journal article" date="2007" name="PLoS ONE">
        <title>Paradoxical DNA repair and peroxide resistance gene conservation in Bacillus pumilus SAFR-032.</title>
        <authorList>
            <person name="Gioia J."/>
            <person name="Yerrapragada S."/>
            <person name="Qin X."/>
            <person name="Jiang H."/>
            <person name="Igboeli O.C."/>
            <person name="Muzny D."/>
            <person name="Dugan-Rocha S."/>
            <person name="Ding Y."/>
            <person name="Hawes A."/>
            <person name="Liu W."/>
            <person name="Perez L."/>
            <person name="Kovar C."/>
            <person name="Dinh H."/>
            <person name="Lee S."/>
            <person name="Nazareth L."/>
            <person name="Blyth P."/>
            <person name="Holder M."/>
            <person name="Buhay C."/>
            <person name="Tirumalai M.R."/>
            <person name="Liu Y."/>
            <person name="Dasgupta I."/>
            <person name="Bokhetache L."/>
            <person name="Fujita M."/>
            <person name="Karouia F."/>
            <person name="Eswara Moorthy P."/>
            <person name="Siefert J."/>
            <person name="Uzman A."/>
            <person name="Buzumbo P."/>
            <person name="Verma A."/>
            <person name="Zwiya H."/>
            <person name="McWilliams B.D."/>
            <person name="Olowu A."/>
            <person name="Clinkenbeard K.D."/>
            <person name="Newcombe D."/>
            <person name="Golebiewski L."/>
            <person name="Petrosino J.F."/>
            <person name="Nicholson W.L."/>
            <person name="Fox G.E."/>
            <person name="Venkateswaran K."/>
            <person name="Highlander S.K."/>
            <person name="Weinstock G.M."/>
        </authorList>
    </citation>
    <scope>NUCLEOTIDE SEQUENCE [LARGE SCALE GENOMIC DNA]</scope>
    <source>
        <strain evidence="2 3">SAFR-032</strain>
    </source>
</reference>
<dbReference type="EMBL" id="CP000813">
    <property type="protein sequence ID" value="ABV61794.1"/>
    <property type="molecule type" value="Genomic_DNA"/>
</dbReference>
<dbReference type="KEGG" id="bpu:BPUM_1110"/>
<protein>
    <submittedName>
        <fullName evidence="2">Uncharacterized protein</fullName>
    </submittedName>
</protein>
<sequence>MHILSWNRKGRVAMKPTETPSHMLQGYPAQSNQQSVYTKKIKKAGCGCGKKKKPQ</sequence>
<reference evidence="2 3" key="3">
    <citation type="journal article" date="2013" name="PLoS ONE">
        <title>Candidate genes that may be responsible for the unusual resistances exhibited by Bacillus pumilus SAFR-032 spores.</title>
        <authorList>
            <person name="Tirumalai M.R."/>
            <person name="Rastogi R."/>
            <person name="Zamani N."/>
            <person name="O'Bryant Williams E."/>
            <person name="Allen S."/>
            <person name="Diouf F."/>
            <person name="Kwende S."/>
            <person name="Weinstock G.M."/>
            <person name="Venkateswaran K.J."/>
            <person name="Fox G.E."/>
        </authorList>
    </citation>
    <scope>NUCLEOTIDE SEQUENCE [LARGE SCALE GENOMIC DNA]</scope>
    <source>
        <strain evidence="2 3">SAFR-032</strain>
    </source>
</reference>
<dbReference type="AlphaFoldDB" id="A8FC27"/>
<evidence type="ECO:0000256" key="1">
    <source>
        <dbReference type="SAM" id="MobiDB-lite"/>
    </source>
</evidence>
<proteinExistence type="predicted"/>
<name>A8FC27_BACP2</name>
<feature type="compositionally biased region" description="Polar residues" evidence="1">
    <location>
        <begin position="18"/>
        <end position="31"/>
    </location>
</feature>
<organism evidence="2 3">
    <name type="scientific">Bacillus pumilus (strain SAFR-032)</name>
    <dbReference type="NCBI Taxonomy" id="315750"/>
    <lineage>
        <taxon>Bacteria</taxon>
        <taxon>Bacillati</taxon>
        <taxon>Bacillota</taxon>
        <taxon>Bacilli</taxon>
        <taxon>Bacillales</taxon>
        <taxon>Bacillaceae</taxon>
        <taxon>Bacillus</taxon>
    </lineage>
</organism>
<evidence type="ECO:0000313" key="3">
    <source>
        <dbReference type="Proteomes" id="UP000001355"/>
    </source>
</evidence>
<dbReference type="STRING" id="315750.BPUM_1110"/>
<dbReference type="eggNOG" id="ENOG5030ED2">
    <property type="taxonomic scope" value="Bacteria"/>
</dbReference>